<dbReference type="EMBL" id="JBJQOH010000003">
    <property type="protein sequence ID" value="KAL3692056.1"/>
    <property type="molecule type" value="Genomic_DNA"/>
</dbReference>
<feature type="domain" description="C2H2-type" evidence="1">
    <location>
        <begin position="78"/>
        <end position="101"/>
    </location>
</feature>
<comment type="caution">
    <text evidence="2">The sequence shown here is derived from an EMBL/GenBank/DDBJ whole genome shotgun (WGS) entry which is preliminary data.</text>
</comment>
<keyword evidence="3" id="KW-1185">Reference proteome</keyword>
<accession>A0ABD3HMC3</accession>
<organism evidence="2 3">
    <name type="scientific">Riccia sorocarpa</name>
    <dbReference type="NCBI Taxonomy" id="122646"/>
    <lineage>
        <taxon>Eukaryota</taxon>
        <taxon>Viridiplantae</taxon>
        <taxon>Streptophyta</taxon>
        <taxon>Embryophyta</taxon>
        <taxon>Marchantiophyta</taxon>
        <taxon>Marchantiopsida</taxon>
        <taxon>Marchantiidae</taxon>
        <taxon>Marchantiales</taxon>
        <taxon>Ricciaceae</taxon>
        <taxon>Riccia</taxon>
    </lineage>
</organism>
<dbReference type="InterPro" id="IPR013087">
    <property type="entry name" value="Znf_C2H2_type"/>
</dbReference>
<protein>
    <recommendedName>
        <fullName evidence="1">C2H2-type domain-containing protein</fullName>
    </recommendedName>
</protein>
<reference evidence="2 3" key="1">
    <citation type="submission" date="2024-09" db="EMBL/GenBank/DDBJ databases">
        <title>Chromosome-scale assembly of Riccia sorocarpa.</title>
        <authorList>
            <person name="Paukszto L."/>
        </authorList>
    </citation>
    <scope>NUCLEOTIDE SEQUENCE [LARGE SCALE GENOMIC DNA]</scope>
    <source>
        <strain evidence="2">LP-2024</strain>
        <tissue evidence="2">Aerial parts of the thallus</tissue>
    </source>
</reference>
<sequence length="247" mass="28394">MQAYPSSVSSSPLRSSSPPCVFRAFYDNKVSVGSYPQRSRLLHLQMKRTMKPRQVNRQPGEKPYHVVLDRKDRRAILCAVGECVQVFREIPAFNSHLVHMHGHDEVTDSEIVGTWQSLKGIRGKEHRQLMGSHDMVCHCSEFIRLLGTLAARWRISKRRKFKRLMATAVEFNGTRSRLLDASTATKLEEQVMTTYRMWKKQAKSAILARLRANLRDTLLHEYNLIEKEAIQQGGLDEDIVDSSDDDQ</sequence>
<evidence type="ECO:0000313" key="2">
    <source>
        <dbReference type="EMBL" id="KAL3692056.1"/>
    </source>
</evidence>
<dbReference type="Proteomes" id="UP001633002">
    <property type="component" value="Unassembled WGS sequence"/>
</dbReference>
<evidence type="ECO:0000313" key="3">
    <source>
        <dbReference type="Proteomes" id="UP001633002"/>
    </source>
</evidence>
<dbReference type="AlphaFoldDB" id="A0ABD3HMC3"/>
<dbReference type="PROSITE" id="PS00028">
    <property type="entry name" value="ZINC_FINGER_C2H2_1"/>
    <property type="match status" value="1"/>
</dbReference>
<proteinExistence type="predicted"/>
<name>A0ABD3HMC3_9MARC</name>
<gene>
    <name evidence="2" type="ORF">R1sor_005707</name>
</gene>
<evidence type="ECO:0000259" key="1">
    <source>
        <dbReference type="PROSITE" id="PS00028"/>
    </source>
</evidence>